<sequence length="337" mass="38846">MLFGNEVYALKKLEADKLRSEKLARKLAQEEESTKSETSRRQKQLKIQKLEAELREAYSRKTKSKKSSVCSVSSYKPSGLEKFKELHNLAKDMIYGNKVDFEISPGPKQAKSPPNAQRESYEDGMTVPIYIPQSLLKKSQKLPPPTVQKTLKNGEVITYHLLDTNTPVYDPLVRAEAKFTKEDIDNLKKNLNGKPLYEELEKLAKDLYLGNRKEVSEPLNSGRSRSIAPKVKYLHNKGECPELPPIPHKPQERSFTPIANAYFHSFREFSSNESPIKPKRDWVNKRIREYSSIVKQHYKPVVSEKKSLELQLLREKSQSRRPSPTKKMNLLNMTSQM</sequence>
<feature type="compositionally biased region" description="Basic and acidic residues" evidence="1">
    <location>
        <begin position="26"/>
        <end position="40"/>
    </location>
</feature>
<dbReference type="AlphaFoldDB" id="A0A7S3MSA9"/>
<feature type="region of interest" description="Disordered" evidence="1">
    <location>
        <begin position="314"/>
        <end position="337"/>
    </location>
</feature>
<organism evidence="2">
    <name type="scientific">Fabrea salina</name>
    <dbReference type="NCBI Taxonomy" id="342563"/>
    <lineage>
        <taxon>Eukaryota</taxon>
        <taxon>Sar</taxon>
        <taxon>Alveolata</taxon>
        <taxon>Ciliophora</taxon>
        <taxon>Postciliodesmatophora</taxon>
        <taxon>Heterotrichea</taxon>
        <taxon>Heterotrichida</taxon>
        <taxon>Fabreidae</taxon>
        <taxon>Fabrea</taxon>
    </lineage>
</organism>
<name>A0A7S3MSA9_9CILI</name>
<feature type="region of interest" description="Disordered" evidence="1">
    <location>
        <begin position="26"/>
        <end position="45"/>
    </location>
</feature>
<protein>
    <submittedName>
        <fullName evidence="2">Uncharacterized protein</fullName>
    </submittedName>
</protein>
<proteinExistence type="predicted"/>
<evidence type="ECO:0000256" key="1">
    <source>
        <dbReference type="SAM" id="MobiDB-lite"/>
    </source>
</evidence>
<accession>A0A7S3MSA9</accession>
<reference evidence="2" key="1">
    <citation type="submission" date="2021-01" db="EMBL/GenBank/DDBJ databases">
        <authorList>
            <person name="Corre E."/>
            <person name="Pelletier E."/>
            <person name="Niang G."/>
            <person name="Scheremetjew M."/>
            <person name="Finn R."/>
            <person name="Kale V."/>
            <person name="Holt S."/>
            <person name="Cochrane G."/>
            <person name="Meng A."/>
            <person name="Brown T."/>
            <person name="Cohen L."/>
        </authorList>
    </citation>
    <scope>NUCLEOTIDE SEQUENCE</scope>
</reference>
<dbReference type="EMBL" id="HBIF01001405">
    <property type="protein sequence ID" value="CAE0317927.1"/>
    <property type="molecule type" value="Transcribed_RNA"/>
</dbReference>
<evidence type="ECO:0000313" key="2">
    <source>
        <dbReference type="EMBL" id="CAE0317927.1"/>
    </source>
</evidence>
<gene>
    <name evidence="2" type="ORF">FSAL1345_LOCUS1196</name>
</gene>